<dbReference type="Proteomes" id="UP000011717">
    <property type="component" value="Unassembled WGS sequence"/>
</dbReference>
<evidence type="ECO:0000256" key="2">
    <source>
        <dbReference type="ARBA" id="ARBA00007430"/>
    </source>
</evidence>
<keyword evidence="4 7" id="KW-0812">Transmembrane</keyword>
<feature type="transmembrane region" description="Helical" evidence="7">
    <location>
        <begin position="62"/>
        <end position="79"/>
    </location>
</feature>
<feature type="transmembrane region" description="Helical" evidence="7">
    <location>
        <begin position="311"/>
        <end position="336"/>
    </location>
</feature>
<comment type="caution">
    <text evidence="8">The sequence shown here is derived from an EMBL/GenBank/DDBJ whole genome shotgun (WGS) entry which is preliminary data.</text>
</comment>
<keyword evidence="9" id="KW-1185">Reference proteome</keyword>
<feature type="transmembrane region" description="Helical" evidence="7">
    <location>
        <begin position="123"/>
        <end position="145"/>
    </location>
</feature>
<proteinExistence type="inferred from homology"/>
<feature type="transmembrane region" description="Helical" evidence="7">
    <location>
        <begin position="267"/>
        <end position="290"/>
    </location>
</feature>
<dbReference type="AlphaFoldDB" id="M2SG64"/>
<evidence type="ECO:0000256" key="1">
    <source>
        <dbReference type="ARBA" id="ARBA00004651"/>
    </source>
</evidence>
<accession>M2SG64</accession>
<dbReference type="CDD" id="cd13127">
    <property type="entry name" value="MATE_tuaB_like"/>
    <property type="match status" value="1"/>
</dbReference>
<protein>
    <submittedName>
        <fullName evidence="8">Exopolysaccharide polymerization and/or export protein</fullName>
    </submittedName>
</protein>
<keyword evidence="3" id="KW-1003">Cell membrane</keyword>
<dbReference type="InterPro" id="IPR050833">
    <property type="entry name" value="Poly_Biosynth_Transport"/>
</dbReference>
<dbReference type="EMBL" id="AMRV01000001">
    <property type="protein sequence ID" value="EMD84340.1"/>
    <property type="molecule type" value="Genomic_DNA"/>
</dbReference>
<evidence type="ECO:0000256" key="7">
    <source>
        <dbReference type="SAM" id="Phobius"/>
    </source>
</evidence>
<evidence type="ECO:0000256" key="4">
    <source>
        <dbReference type="ARBA" id="ARBA00022692"/>
    </source>
</evidence>
<dbReference type="PANTHER" id="PTHR30250:SF10">
    <property type="entry name" value="LIPOPOLYSACCHARIDE BIOSYNTHESIS PROTEIN WZXC"/>
    <property type="match status" value="1"/>
</dbReference>
<sequence>MVAIVSAFTDRSLSSAVVQIDDPTIAHYHTAWTLGLCRGLLVAGAFIIAAYPVAAAFEEPRLAPIMMVLSTSLLLSGLENPRAIMLTKKLVFWQQFMLEVAQKFVALIVAIAVAFVYQSYWAIVAGLVAGKVSGLLLSYTVLPFLPRLSFRHMRELFSFTGWITLGKVINTLNWRFDHLLIGGMIGRADLGFYTMGDNLAVIPTRETTMPLQSVLFPAFTLIKHDRERFAAQYQKAQATITAIVLPLGIGMALVAEPLVRFAIGEKWLPAVIVIQALASVFALQTIGSLAPAVAMAAGRTRLLFWRNLQAFAIRIPFIIAGMLIAGFHGIVLARVLSGTLGIGLNMKVIREVCGLRLSEQLRENLRSIFSAAIMAAVVVTVDWMGSWGTDTAELLLHLFVLIAAGAIVYPAAMAGLWMAAGKPRGPETELWTLARSAPAGLKRKMGRTA</sequence>
<evidence type="ECO:0000256" key="5">
    <source>
        <dbReference type="ARBA" id="ARBA00022989"/>
    </source>
</evidence>
<name>M2SG64_9SPHN</name>
<dbReference type="OrthoDB" id="7605542at2"/>
<reference evidence="8 9" key="1">
    <citation type="journal article" date="2013" name="Genome Announc.">
        <title>Draft Genome Sequence of Strain JLT2015T, Belonging to the Family Sphingomonadaceae of the Alphaproteobacteria.</title>
        <authorList>
            <person name="Tang K."/>
            <person name="Liu K."/>
            <person name="Li S."/>
            <person name="Jiao N."/>
        </authorList>
    </citation>
    <scope>NUCLEOTIDE SEQUENCE [LARGE SCALE GENOMIC DNA]</scope>
    <source>
        <strain evidence="8 9">JLT2015</strain>
    </source>
</reference>
<organism evidence="8 9">
    <name type="scientific">Pacificimonas flava</name>
    <dbReference type="NCBI Taxonomy" id="1234595"/>
    <lineage>
        <taxon>Bacteria</taxon>
        <taxon>Pseudomonadati</taxon>
        <taxon>Pseudomonadota</taxon>
        <taxon>Alphaproteobacteria</taxon>
        <taxon>Sphingomonadales</taxon>
        <taxon>Sphingosinicellaceae</taxon>
        <taxon>Pacificimonas</taxon>
    </lineage>
</organism>
<feature type="transmembrane region" description="Helical" evidence="7">
    <location>
        <begin position="365"/>
        <end position="383"/>
    </location>
</feature>
<evidence type="ECO:0000313" key="9">
    <source>
        <dbReference type="Proteomes" id="UP000011717"/>
    </source>
</evidence>
<feature type="transmembrane region" description="Helical" evidence="7">
    <location>
        <begin position="236"/>
        <end position="255"/>
    </location>
</feature>
<evidence type="ECO:0000256" key="6">
    <source>
        <dbReference type="ARBA" id="ARBA00023136"/>
    </source>
</evidence>
<evidence type="ECO:0000313" key="8">
    <source>
        <dbReference type="EMBL" id="EMD84340.1"/>
    </source>
</evidence>
<dbReference type="Pfam" id="PF13440">
    <property type="entry name" value="Polysacc_synt_3"/>
    <property type="match status" value="1"/>
</dbReference>
<feature type="transmembrane region" description="Helical" evidence="7">
    <location>
        <begin position="36"/>
        <end position="56"/>
    </location>
</feature>
<feature type="transmembrane region" description="Helical" evidence="7">
    <location>
        <begin position="395"/>
        <end position="420"/>
    </location>
</feature>
<comment type="subcellular location">
    <subcellularLocation>
        <location evidence="1">Cell membrane</location>
        <topology evidence="1">Multi-pass membrane protein</topology>
    </subcellularLocation>
</comment>
<feature type="transmembrane region" description="Helical" evidence="7">
    <location>
        <begin position="100"/>
        <end position="117"/>
    </location>
</feature>
<gene>
    <name evidence="8" type="ORF">C725_0270</name>
</gene>
<keyword evidence="5 7" id="KW-1133">Transmembrane helix</keyword>
<evidence type="ECO:0000256" key="3">
    <source>
        <dbReference type="ARBA" id="ARBA00022475"/>
    </source>
</evidence>
<keyword evidence="6 7" id="KW-0472">Membrane</keyword>
<dbReference type="PANTHER" id="PTHR30250">
    <property type="entry name" value="PST FAMILY PREDICTED COLANIC ACID TRANSPORTER"/>
    <property type="match status" value="1"/>
</dbReference>
<dbReference type="GO" id="GO:0005886">
    <property type="term" value="C:plasma membrane"/>
    <property type="evidence" value="ECO:0007669"/>
    <property type="project" value="UniProtKB-SubCell"/>
</dbReference>
<comment type="similarity">
    <text evidence="2">Belongs to the polysaccharide synthase family.</text>
</comment>